<feature type="coiled-coil region" evidence="1">
    <location>
        <begin position="179"/>
        <end position="213"/>
    </location>
</feature>
<sequence>MKQTNALERHGAAAFLQFIDTTTSGATCAEYRRDHNYDLPTYPIHAAPCYICAAEWKFRQRNNAIGIEEDTKLYDDDEKCCAATVVRDVEETLETMNPAQWENTAINGELLKQDTDRLLDGAETMSMSMLDYKRQLDALEGKWRKYRAQQDFNKWAALRHWLRIPGIRRRIETVEKDIRGETSRRSRRLQERIRKAEKLMEQTKNKLRDIYAIYHREGKSRFSECNLKRRIAVAIQRKNTHLQKSVRQTTAFHKFKQQTIGKAFRRGKSY</sequence>
<evidence type="ECO:0000313" key="2">
    <source>
        <dbReference type="EMBL" id="KHN81085.1"/>
    </source>
</evidence>
<protein>
    <submittedName>
        <fullName evidence="2">Uncharacterized protein</fullName>
    </submittedName>
</protein>
<evidence type="ECO:0000256" key="1">
    <source>
        <dbReference type="SAM" id="Coils"/>
    </source>
</evidence>
<gene>
    <name evidence="2" type="ORF">Tcan_05289</name>
</gene>
<organism evidence="2 3">
    <name type="scientific">Toxocara canis</name>
    <name type="common">Canine roundworm</name>
    <dbReference type="NCBI Taxonomy" id="6265"/>
    <lineage>
        <taxon>Eukaryota</taxon>
        <taxon>Metazoa</taxon>
        <taxon>Ecdysozoa</taxon>
        <taxon>Nematoda</taxon>
        <taxon>Chromadorea</taxon>
        <taxon>Rhabditida</taxon>
        <taxon>Spirurina</taxon>
        <taxon>Ascaridomorpha</taxon>
        <taxon>Ascaridoidea</taxon>
        <taxon>Toxocaridae</taxon>
        <taxon>Toxocara</taxon>
    </lineage>
</organism>
<name>A0A0B2VJ81_TOXCA</name>
<dbReference type="OMA" id="PCYICAA"/>
<dbReference type="OrthoDB" id="5828418at2759"/>
<comment type="caution">
    <text evidence="2">The sequence shown here is derived from an EMBL/GenBank/DDBJ whole genome shotgun (WGS) entry which is preliminary data.</text>
</comment>
<dbReference type="AlphaFoldDB" id="A0A0B2VJ81"/>
<dbReference type="Proteomes" id="UP000031036">
    <property type="component" value="Unassembled WGS sequence"/>
</dbReference>
<proteinExistence type="predicted"/>
<accession>A0A0B2VJ81</accession>
<keyword evidence="1" id="KW-0175">Coiled coil</keyword>
<evidence type="ECO:0000313" key="3">
    <source>
        <dbReference type="Proteomes" id="UP000031036"/>
    </source>
</evidence>
<keyword evidence="3" id="KW-1185">Reference proteome</keyword>
<reference evidence="2 3" key="1">
    <citation type="submission" date="2014-11" db="EMBL/GenBank/DDBJ databases">
        <title>Genetic blueprint of the zoonotic pathogen Toxocara canis.</title>
        <authorList>
            <person name="Zhu X.-Q."/>
            <person name="Korhonen P.K."/>
            <person name="Cai H."/>
            <person name="Young N.D."/>
            <person name="Nejsum P."/>
            <person name="von Samson-Himmelstjerna G."/>
            <person name="Boag P.R."/>
            <person name="Tan P."/>
            <person name="Li Q."/>
            <person name="Min J."/>
            <person name="Yang Y."/>
            <person name="Wang X."/>
            <person name="Fang X."/>
            <person name="Hall R.S."/>
            <person name="Hofmann A."/>
            <person name="Sternberg P.W."/>
            <person name="Jex A.R."/>
            <person name="Gasser R.B."/>
        </authorList>
    </citation>
    <scope>NUCLEOTIDE SEQUENCE [LARGE SCALE GENOMIC DNA]</scope>
    <source>
        <strain evidence="2">PN_DK_2014</strain>
    </source>
</reference>
<dbReference type="EMBL" id="JPKZ01001591">
    <property type="protein sequence ID" value="KHN81085.1"/>
    <property type="molecule type" value="Genomic_DNA"/>
</dbReference>